<sequence>MIQYFSSSTMSSPQKCVLINADANIVSAALQKAKLRKLQSKAYAAAHHAAICSASASQCARLANDIQSISDTSTSTNPHITREQRLGQYHVHPPVEQPAWDTVHNNQIVAHQAIYSDDNTGIVTPSGKELRFEDLVALPCTDANMGMDLAYIVYDG</sequence>
<evidence type="ECO:0000313" key="2">
    <source>
        <dbReference type="Proteomes" id="UP000521872"/>
    </source>
</evidence>
<evidence type="ECO:0000313" key="1">
    <source>
        <dbReference type="EMBL" id="KAF4617123.1"/>
    </source>
</evidence>
<proteinExistence type="predicted"/>
<accession>A0A8H4QTX5</accession>
<reference evidence="1 2" key="1">
    <citation type="submission" date="2019-12" db="EMBL/GenBank/DDBJ databases">
        <authorList>
            <person name="Floudas D."/>
            <person name="Bentzer J."/>
            <person name="Ahren D."/>
            <person name="Johansson T."/>
            <person name="Persson P."/>
            <person name="Tunlid A."/>
        </authorList>
    </citation>
    <scope>NUCLEOTIDE SEQUENCE [LARGE SCALE GENOMIC DNA]</scope>
    <source>
        <strain evidence="1 2">CBS 102.39</strain>
    </source>
</reference>
<protein>
    <submittedName>
        <fullName evidence="1">Uncharacterized protein</fullName>
    </submittedName>
</protein>
<gene>
    <name evidence="1" type="ORF">D9613_005785</name>
</gene>
<dbReference type="AlphaFoldDB" id="A0A8H4QTX5"/>
<organism evidence="1 2">
    <name type="scientific">Agrocybe pediades</name>
    <dbReference type="NCBI Taxonomy" id="84607"/>
    <lineage>
        <taxon>Eukaryota</taxon>
        <taxon>Fungi</taxon>
        <taxon>Dikarya</taxon>
        <taxon>Basidiomycota</taxon>
        <taxon>Agaricomycotina</taxon>
        <taxon>Agaricomycetes</taxon>
        <taxon>Agaricomycetidae</taxon>
        <taxon>Agaricales</taxon>
        <taxon>Agaricineae</taxon>
        <taxon>Strophariaceae</taxon>
        <taxon>Agrocybe</taxon>
    </lineage>
</organism>
<dbReference type="Proteomes" id="UP000521872">
    <property type="component" value="Unassembled WGS sequence"/>
</dbReference>
<dbReference type="EMBL" id="JAACJL010000030">
    <property type="protein sequence ID" value="KAF4617123.1"/>
    <property type="molecule type" value="Genomic_DNA"/>
</dbReference>
<keyword evidence="2" id="KW-1185">Reference proteome</keyword>
<comment type="caution">
    <text evidence="1">The sequence shown here is derived from an EMBL/GenBank/DDBJ whole genome shotgun (WGS) entry which is preliminary data.</text>
</comment>
<name>A0A8H4QTX5_9AGAR</name>